<dbReference type="Proteomes" id="UP001321473">
    <property type="component" value="Unassembled WGS sequence"/>
</dbReference>
<dbReference type="PANTHER" id="PTHR46388:SF2">
    <property type="entry name" value="NHL REPEAT-CONTAINING PROTEIN 2"/>
    <property type="match status" value="1"/>
</dbReference>
<dbReference type="Pfam" id="PF01436">
    <property type="entry name" value="NHL"/>
    <property type="match status" value="1"/>
</dbReference>
<dbReference type="InterPro" id="IPR001258">
    <property type="entry name" value="NHL_repeat"/>
</dbReference>
<protein>
    <recommendedName>
        <fullName evidence="2">Thioredoxin-like fold domain-containing protein</fullName>
    </recommendedName>
</protein>
<keyword evidence="1" id="KW-0677">Repeat</keyword>
<dbReference type="InterPro" id="IPR045302">
    <property type="entry name" value="NHL2_NHL_rpt_dom"/>
</dbReference>
<dbReference type="AlphaFoldDB" id="A0AAQ4DQ46"/>
<dbReference type="Gene3D" id="2.120.10.30">
    <property type="entry name" value="TolB, C-terminal domain"/>
    <property type="match status" value="3"/>
</dbReference>
<dbReference type="InterPro" id="IPR011042">
    <property type="entry name" value="6-blade_b-propeller_TolB-like"/>
</dbReference>
<comment type="caution">
    <text evidence="3">The sequence shown here is derived from an EMBL/GenBank/DDBJ whole genome shotgun (WGS) entry which is preliminary data.</text>
</comment>
<gene>
    <name evidence="3" type="ORF">V5799_032804</name>
</gene>
<dbReference type="SUPFAM" id="SSF101898">
    <property type="entry name" value="NHL repeat"/>
    <property type="match status" value="1"/>
</dbReference>
<dbReference type="Pfam" id="PF13905">
    <property type="entry name" value="Thioredoxin_8"/>
    <property type="match status" value="1"/>
</dbReference>
<keyword evidence="4" id="KW-1185">Reference proteome</keyword>
<dbReference type="PANTHER" id="PTHR46388">
    <property type="entry name" value="NHL REPEAT-CONTAINING PROTEIN 2"/>
    <property type="match status" value="1"/>
</dbReference>
<reference evidence="3 4" key="1">
    <citation type="journal article" date="2023" name="Arcadia Sci">
        <title>De novo assembly of a long-read Amblyomma americanum tick genome.</title>
        <authorList>
            <person name="Chou S."/>
            <person name="Poskanzer K.E."/>
            <person name="Rollins M."/>
            <person name="Thuy-Boun P.S."/>
        </authorList>
    </citation>
    <scope>NUCLEOTIDE SEQUENCE [LARGE SCALE GENOMIC DNA]</scope>
    <source>
        <strain evidence="3">F_SG_1</strain>
        <tissue evidence="3">Salivary glands</tissue>
    </source>
</reference>
<dbReference type="SUPFAM" id="SSF52833">
    <property type="entry name" value="Thioredoxin-like"/>
    <property type="match status" value="1"/>
</dbReference>
<proteinExistence type="predicted"/>
<name>A0AAQ4DQ46_AMBAM</name>
<accession>A0AAQ4DQ46</accession>
<organism evidence="3 4">
    <name type="scientific">Amblyomma americanum</name>
    <name type="common">Lone star tick</name>
    <dbReference type="NCBI Taxonomy" id="6943"/>
    <lineage>
        <taxon>Eukaryota</taxon>
        <taxon>Metazoa</taxon>
        <taxon>Ecdysozoa</taxon>
        <taxon>Arthropoda</taxon>
        <taxon>Chelicerata</taxon>
        <taxon>Arachnida</taxon>
        <taxon>Acari</taxon>
        <taxon>Parasitiformes</taxon>
        <taxon>Ixodida</taxon>
        <taxon>Ixodoidea</taxon>
        <taxon>Ixodidae</taxon>
        <taxon>Amblyomminae</taxon>
        <taxon>Amblyomma</taxon>
    </lineage>
</organism>
<dbReference type="InterPro" id="IPR012336">
    <property type="entry name" value="Thioredoxin-like_fold"/>
</dbReference>
<evidence type="ECO:0000313" key="3">
    <source>
        <dbReference type="EMBL" id="KAK8764586.1"/>
    </source>
</evidence>
<evidence type="ECO:0000256" key="1">
    <source>
        <dbReference type="ARBA" id="ARBA00022737"/>
    </source>
</evidence>
<dbReference type="CDD" id="cd14951">
    <property type="entry name" value="NHL-2_like"/>
    <property type="match status" value="1"/>
</dbReference>
<dbReference type="Gene3D" id="3.40.30.10">
    <property type="entry name" value="Glutaredoxin"/>
    <property type="match status" value="1"/>
</dbReference>
<evidence type="ECO:0000259" key="2">
    <source>
        <dbReference type="Pfam" id="PF13905"/>
    </source>
</evidence>
<dbReference type="EMBL" id="JARKHS020028193">
    <property type="protein sequence ID" value="KAK8764586.1"/>
    <property type="molecule type" value="Genomic_DNA"/>
</dbReference>
<dbReference type="InterPro" id="IPR036249">
    <property type="entry name" value="Thioredoxin-like_sf"/>
</dbReference>
<sequence length="682" mass="74478">MDPFDSFPTSLIKLRSAQEEFESQYCAAEESEQDTLITKYIAEVSNSDDPFIVTEFGTDLEWINTSRPLTSPDLRGRIVVLDFFTYCCINCQHVLPVVKRLERQFPVDSGLLVVGVHSAKFDEEKELSSVSKALQRLGIAHPVVNDAQSLLWKRLRINCWPTLVVLGPSGQALLFLVGEGAVRLLVPFCRIALGFFQPTALSHLPLTPGALPTGHLLFPAKVCATGTKLVIADTGHHRILVTNSSGRVLEAVGGYEPGYRDGPFDVVRFRDPQGILWRDAHTVLVADTGNHAIREVDIENKVVRTLAGTGKQGTDTLGGHLGPQQSLSSPWDICLVNDVLFIAMAGSHQIWAFFFQDSELFQKKTFRKGTCVCIAGSGEEGNRNNSYPLRATFAQPSGICFQPPCSLHIADSESSSIRTLSLLDGKVKNLIGGGLNPTDLFCFGDTDGVALEAKLQHPLGVAWSATKERLYVADSYNHKVREVDVEKRACTTFLGCARGENSSSCSKAAGLNEPGGLCVLDSVLYVADTNNHCIKVVDLTSGHVEALAVTVPHAIDCDELRSSKHVCHMELAPGGWLHLCLEPPDGLAAGAPNKWKVHSNPEAWRQNPLPVGTLEPGKPVTVELKLEDSYSDPRVNVHVTFDLYLCRGDVCVPRSFAFLLSVCVDRCGPAKQSFLFSKNMYV</sequence>
<feature type="domain" description="Thioredoxin-like fold" evidence="2">
    <location>
        <begin position="76"/>
        <end position="171"/>
    </location>
</feature>
<evidence type="ECO:0000313" key="4">
    <source>
        <dbReference type="Proteomes" id="UP001321473"/>
    </source>
</evidence>